<protein>
    <submittedName>
        <fullName evidence="1">Uncharacterized protein</fullName>
    </submittedName>
</protein>
<keyword evidence="2" id="KW-1185">Reference proteome</keyword>
<accession>A0A8R1DSN4</accession>
<sequence>MPKANSPQPFQGSGAGPSNAFALENYTQIDEPSPLDRILAEGRSYNGGNWSSEELKNLFDGLHKYGTGKSATTYICRNLVRSRSTEEVKAKIDEIRDIIKESKETVIMEFYRKKWIDAGHRNIVPPVDSEVNPNEDWSSVITKVLDHHHPAINKHTNPMREILEKVLDDFATESTTQQNAPVTAMKTARATNTSTQDVRWPVIYQFMKACAMLEGQMPAINELEAAIISKVLDTIEDEAATIPEAEKAVLSGIFTECQLNDFRFCEQDHPNSIESALQLYIDPLRTRMHGIPEVAAEVELNDDNNLPSTSS</sequence>
<organism evidence="1 2">
    <name type="scientific">Caenorhabditis japonica</name>
    <dbReference type="NCBI Taxonomy" id="281687"/>
    <lineage>
        <taxon>Eukaryota</taxon>
        <taxon>Metazoa</taxon>
        <taxon>Ecdysozoa</taxon>
        <taxon>Nematoda</taxon>
        <taxon>Chromadorea</taxon>
        <taxon>Rhabditida</taxon>
        <taxon>Rhabditina</taxon>
        <taxon>Rhabditomorpha</taxon>
        <taxon>Rhabditoidea</taxon>
        <taxon>Rhabditidae</taxon>
        <taxon>Peloderinae</taxon>
        <taxon>Caenorhabditis</taxon>
    </lineage>
</organism>
<dbReference type="EnsemblMetazoa" id="CJA10791.1">
    <property type="protein sequence ID" value="CJA10791.1"/>
    <property type="gene ID" value="WBGene00129995"/>
</dbReference>
<evidence type="ECO:0000313" key="2">
    <source>
        <dbReference type="Proteomes" id="UP000005237"/>
    </source>
</evidence>
<proteinExistence type="predicted"/>
<name>A0A8R1DSN4_CAEJA</name>
<reference evidence="1" key="2">
    <citation type="submission" date="2022-06" db="UniProtKB">
        <authorList>
            <consortium name="EnsemblMetazoa"/>
        </authorList>
    </citation>
    <scope>IDENTIFICATION</scope>
    <source>
        <strain evidence="1">DF5081</strain>
    </source>
</reference>
<dbReference type="OMA" id="INVEHRE"/>
<evidence type="ECO:0000313" key="1">
    <source>
        <dbReference type="EnsemblMetazoa" id="CJA10791.1"/>
    </source>
</evidence>
<dbReference type="InterPro" id="IPR001005">
    <property type="entry name" value="SANT/Myb"/>
</dbReference>
<reference evidence="2" key="1">
    <citation type="submission" date="2010-08" db="EMBL/GenBank/DDBJ databases">
        <authorList>
            <consortium name="Caenorhabditis japonica Sequencing Consortium"/>
            <person name="Wilson R.K."/>
        </authorList>
    </citation>
    <scope>NUCLEOTIDE SEQUENCE [LARGE SCALE GENOMIC DNA]</scope>
    <source>
        <strain evidence="2">DF5081</strain>
    </source>
</reference>
<dbReference type="Proteomes" id="UP000005237">
    <property type="component" value="Unassembled WGS sequence"/>
</dbReference>
<dbReference type="AlphaFoldDB" id="A0A8R1DSN4"/>
<dbReference type="CDD" id="cd00167">
    <property type="entry name" value="SANT"/>
    <property type="match status" value="1"/>
</dbReference>